<organism evidence="2">
    <name type="scientific">Escherichia coli</name>
    <dbReference type="NCBI Taxonomy" id="562"/>
    <lineage>
        <taxon>Bacteria</taxon>
        <taxon>Pseudomonadati</taxon>
        <taxon>Pseudomonadota</taxon>
        <taxon>Gammaproteobacteria</taxon>
        <taxon>Enterobacterales</taxon>
        <taxon>Enterobacteriaceae</taxon>
        <taxon>Escherichia</taxon>
    </lineage>
</organism>
<evidence type="ECO:0000313" key="2">
    <source>
        <dbReference type="EMBL" id="AIY22797.1"/>
    </source>
</evidence>
<reference evidence="4 5" key="3">
    <citation type="submission" date="2018-10" db="EMBL/GenBank/DDBJ databases">
        <authorList>
            <consortium name="NARMS: The National Antimicrobial Resistance Monitoring System"/>
        </authorList>
    </citation>
    <scope>NUCLEOTIDE SEQUENCE [LARGE SCALE GENOMIC DNA]</scope>
    <source>
        <strain evidence="4 5">CVM N17EC0276</strain>
    </source>
</reference>
<evidence type="ECO:0000259" key="1">
    <source>
        <dbReference type="Pfam" id="PF10881"/>
    </source>
</evidence>
<gene>
    <name evidence="4" type="ORF">D9E49_25115</name>
    <name evidence="3" type="ORF">FGAF862_48740</name>
</gene>
<reference evidence="2" key="1">
    <citation type="journal article" date="2015" name="Antimicrob. Agents Chemother.">
        <title>Complete Nucleotide Sequence of cfr-Carrying IncX4 Plasmid pSD11 from Escherichia coli.</title>
        <authorList>
            <person name="Sun J."/>
            <person name="Deng H."/>
            <person name="Li L."/>
            <person name="Chen M.Y."/>
            <person name="Fang L.X."/>
            <person name="Yang Q.E."/>
            <person name="Liu Y.H."/>
            <person name="Liao X.P."/>
        </authorList>
    </citation>
    <scope>NUCLEOTIDE SEQUENCE</scope>
    <source>
        <strain evidence="2">8ZG6D</strain>
        <plasmid evidence="2">pSD11</plasmid>
    </source>
</reference>
<name>A0A0A1E1Q1_ECOLX</name>
<evidence type="ECO:0000313" key="6">
    <source>
        <dbReference type="Proteomes" id="UP001296028"/>
    </source>
</evidence>
<dbReference type="InterPro" id="IPR024402">
    <property type="entry name" value="DUF2726"/>
</dbReference>
<feature type="domain" description="DUF2726" evidence="1">
    <location>
        <begin position="53"/>
        <end position="155"/>
    </location>
</feature>
<geneLocation type="plasmid" evidence="3 6">
    <name>pF862-3</name>
</geneLocation>
<dbReference type="AlphaFoldDB" id="A0A0A1E1Q1"/>
<protein>
    <submittedName>
        <fullName evidence="4">DUF2726 domain-containing protein</fullName>
    </submittedName>
</protein>
<geneLocation type="plasmid" evidence="2">
    <name>pSD11</name>
</geneLocation>
<dbReference type="EMBL" id="ROAL01000040">
    <property type="protein sequence ID" value="MIB63629.1"/>
    <property type="molecule type" value="Genomic_DNA"/>
</dbReference>
<dbReference type="Proteomes" id="UP001296028">
    <property type="component" value="Plasmid pF862-3"/>
</dbReference>
<reference evidence="3" key="4">
    <citation type="submission" date="2023-10" db="EMBL/GenBank/DDBJ databases">
        <authorList>
            <person name="Leclercq S."/>
        </authorList>
    </citation>
    <scope>NUCLEOTIDE SEQUENCE</scope>
    <source>
        <strain evidence="3">F862</strain>
        <plasmid evidence="3">pF862-3</plasmid>
    </source>
</reference>
<dbReference type="Pfam" id="PF10881">
    <property type="entry name" value="DUF2726"/>
    <property type="match status" value="1"/>
</dbReference>
<evidence type="ECO:0000313" key="5">
    <source>
        <dbReference type="Proteomes" id="UP000271175"/>
    </source>
</evidence>
<reference evidence="2" key="2">
    <citation type="journal article" date="2015" name="Antimicrob. Agents Chemother.">
        <title>Dissemination and characterization of cfr-carrying plasmid in Escherichia coli of animal origin.</title>
        <authorList>
            <person name="Deng H."/>
            <person name="Liu Y."/>
        </authorList>
    </citation>
    <scope>NUCLEOTIDE SEQUENCE</scope>
    <source>
        <strain evidence="2">8ZG6D</strain>
        <plasmid evidence="2">pSD11</plasmid>
    </source>
</reference>
<evidence type="ECO:0000313" key="4">
    <source>
        <dbReference type="EMBL" id="MIB63629.1"/>
    </source>
</evidence>
<keyword evidence="2" id="KW-0614">Plasmid</keyword>
<proteinExistence type="predicted"/>
<sequence length="175" mass="20148">MIFNRNKKRDEQQNSSVVLPSTENVFSDFIKNNPALTTNAFTAIGEVDCFTKVPLLSNKESEFLGILSRNIIPDYSVFPKIRLIEFVRPHGSEEAVKELIREVQNITCDFVLKSYDETVLAVIQFGETATVRQQKKKLIIQRVCAMTEISFFEFKNTVDMMGSEDFCQFLRDDEE</sequence>
<dbReference type="EMBL" id="KM212169">
    <property type="protein sequence ID" value="AIY22797.1"/>
    <property type="molecule type" value="Genomic_DNA"/>
</dbReference>
<dbReference type="RefSeq" id="WP_000577047.1">
    <property type="nucleotide sequence ID" value="NZ_BFKC01000083.1"/>
</dbReference>
<dbReference type="PATRIC" id="fig|562.7241.peg.3859"/>
<dbReference type="Proteomes" id="UP000271175">
    <property type="component" value="Unassembled WGS sequence"/>
</dbReference>
<accession>A0A0A1E1Q1</accession>
<dbReference type="EMBL" id="OY757100">
    <property type="protein sequence ID" value="CAK1259957.1"/>
    <property type="molecule type" value="Genomic_DNA"/>
</dbReference>
<evidence type="ECO:0000313" key="3">
    <source>
        <dbReference type="EMBL" id="CAK1259957.1"/>
    </source>
</evidence>